<dbReference type="EMBL" id="JACZDF010000001">
    <property type="protein sequence ID" value="MBD9698157.1"/>
    <property type="molecule type" value="Genomic_DNA"/>
</dbReference>
<organism evidence="2 3">
    <name type="scientific">Flavimobilis rhizosphaerae</name>
    <dbReference type="NCBI Taxonomy" id="2775421"/>
    <lineage>
        <taxon>Bacteria</taxon>
        <taxon>Bacillati</taxon>
        <taxon>Actinomycetota</taxon>
        <taxon>Actinomycetes</taxon>
        <taxon>Micrococcales</taxon>
        <taxon>Jonesiaceae</taxon>
        <taxon>Flavimobilis</taxon>
    </lineage>
</organism>
<feature type="compositionally biased region" description="Polar residues" evidence="1">
    <location>
        <begin position="185"/>
        <end position="197"/>
    </location>
</feature>
<protein>
    <submittedName>
        <fullName evidence="2">DUF488 domain-containing protein</fullName>
    </submittedName>
</protein>
<dbReference type="InterPro" id="IPR014519">
    <property type="entry name" value="UCP024492"/>
</dbReference>
<dbReference type="InterPro" id="IPR007438">
    <property type="entry name" value="DUF488"/>
</dbReference>
<sequence length="197" mass="21935">MTTPVLTVGHSTRTLEEFLDLLDDAEVGIVVDVRRLPGSARYPHFDEDPLRDALAQRGIDLRRLPALTGRRPVQRDVPPTTNGWWEHRSFHNYADWTLSADFRAALAELRELRDTAAAHGRTVALMCAEAVWWRCHRRLIADQLLARGEPVVHLMAPGQTRPAELSAGAVLHPDGTLTYPAPDSDNATSTTEETPHP</sequence>
<keyword evidence="3" id="KW-1185">Reference proteome</keyword>
<reference evidence="2 3" key="1">
    <citation type="submission" date="2020-09" db="EMBL/GenBank/DDBJ databases">
        <title>Flavimobilis rhizosphaerae sp. nov., isolated from rhizosphere soil of Spartina alterniflora.</title>
        <authorList>
            <person name="Hanqin C."/>
        </authorList>
    </citation>
    <scope>NUCLEOTIDE SEQUENCE [LARGE SCALE GENOMIC DNA]</scope>
    <source>
        <strain evidence="2 3">GY 10621</strain>
    </source>
</reference>
<dbReference type="Proteomes" id="UP000642107">
    <property type="component" value="Unassembled WGS sequence"/>
</dbReference>
<dbReference type="RefSeq" id="WP_192277109.1">
    <property type="nucleotide sequence ID" value="NZ_JACZDF010000001.1"/>
</dbReference>
<dbReference type="Pfam" id="PF04343">
    <property type="entry name" value="DUF488"/>
    <property type="match status" value="1"/>
</dbReference>
<evidence type="ECO:0000256" key="1">
    <source>
        <dbReference type="SAM" id="MobiDB-lite"/>
    </source>
</evidence>
<evidence type="ECO:0000313" key="2">
    <source>
        <dbReference type="EMBL" id="MBD9698157.1"/>
    </source>
</evidence>
<comment type="caution">
    <text evidence="2">The sequence shown here is derived from an EMBL/GenBank/DDBJ whole genome shotgun (WGS) entry which is preliminary data.</text>
</comment>
<gene>
    <name evidence="2" type="ORF">IGS67_01425</name>
</gene>
<evidence type="ECO:0000313" key="3">
    <source>
        <dbReference type="Proteomes" id="UP000642107"/>
    </source>
</evidence>
<name>A0ABR9DP84_9MICO</name>
<proteinExistence type="predicted"/>
<feature type="region of interest" description="Disordered" evidence="1">
    <location>
        <begin position="172"/>
        <end position="197"/>
    </location>
</feature>
<dbReference type="PANTHER" id="PTHR39337">
    <property type="entry name" value="BLR5642 PROTEIN"/>
    <property type="match status" value="1"/>
</dbReference>
<dbReference type="PIRSF" id="PIRSF024492">
    <property type="entry name" value="UCP024492"/>
    <property type="match status" value="1"/>
</dbReference>
<accession>A0ABR9DP84</accession>
<dbReference type="PANTHER" id="PTHR39337:SF1">
    <property type="entry name" value="BLR5642 PROTEIN"/>
    <property type="match status" value="1"/>
</dbReference>